<protein>
    <submittedName>
        <fullName evidence="1">Uncharacterized protein</fullName>
    </submittedName>
</protein>
<dbReference type="Proteomes" id="UP000596739">
    <property type="component" value="Unassembled WGS sequence"/>
</dbReference>
<dbReference type="RefSeq" id="WP_200268259.1">
    <property type="nucleotide sequence ID" value="NZ_JAENHN010000027.1"/>
</dbReference>
<evidence type="ECO:0000313" key="1">
    <source>
        <dbReference type="EMBL" id="MBK1810733.1"/>
    </source>
</evidence>
<dbReference type="EMBL" id="JAENHN010000027">
    <property type="protein sequence ID" value="MBK1810733.1"/>
    <property type="molecule type" value="Genomic_DNA"/>
</dbReference>
<keyword evidence="2" id="KW-1185">Reference proteome</keyword>
<accession>A0ABS1EN80</accession>
<gene>
    <name evidence="1" type="ORF">JHL18_08790</name>
</gene>
<proteinExistence type="predicted"/>
<organism evidence="1 2">
    <name type="scientific">Clostridium yunnanense</name>
    <dbReference type="NCBI Taxonomy" id="2800325"/>
    <lineage>
        <taxon>Bacteria</taxon>
        <taxon>Bacillati</taxon>
        <taxon>Bacillota</taxon>
        <taxon>Clostridia</taxon>
        <taxon>Eubacteriales</taxon>
        <taxon>Clostridiaceae</taxon>
        <taxon>Clostridium</taxon>
    </lineage>
</organism>
<reference evidence="2" key="1">
    <citation type="submission" date="2021-01" db="EMBL/GenBank/DDBJ databases">
        <title>Genome public.</title>
        <authorList>
            <person name="Liu C."/>
            <person name="Sun Q."/>
        </authorList>
    </citation>
    <scope>NUCLEOTIDE SEQUENCE [LARGE SCALE GENOMIC DNA]</scope>
    <source>
        <strain evidence="2">YIM B02505</strain>
    </source>
</reference>
<comment type="caution">
    <text evidence="1">The sequence shown here is derived from an EMBL/GenBank/DDBJ whole genome shotgun (WGS) entry which is preliminary data.</text>
</comment>
<sequence length="113" mass="13146">MKFRKKVTLIICSIVLFIPLLLTYRLITLPTYIDVNGTITYKNNVYVAKDFNFTDTDSVGKVIGIAINEDRKRTLIDSLLGTSIREFKNDKEHKRIYVRWLMGPDAVYERVSK</sequence>
<evidence type="ECO:0000313" key="2">
    <source>
        <dbReference type="Proteomes" id="UP000596739"/>
    </source>
</evidence>
<name>A0ABS1EN80_9CLOT</name>